<organism evidence="1 2">
    <name type="scientific">Portunus trituberculatus</name>
    <name type="common">Swimming crab</name>
    <name type="synonym">Neptunus trituberculatus</name>
    <dbReference type="NCBI Taxonomy" id="210409"/>
    <lineage>
        <taxon>Eukaryota</taxon>
        <taxon>Metazoa</taxon>
        <taxon>Ecdysozoa</taxon>
        <taxon>Arthropoda</taxon>
        <taxon>Crustacea</taxon>
        <taxon>Multicrustacea</taxon>
        <taxon>Malacostraca</taxon>
        <taxon>Eumalacostraca</taxon>
        <taxon>Eucarida</taxon>
        <taxon>Decapoda</taxon>
        <taxon>Pleocyemata</taxon>
        <taxon>Brachyura</taxon>
        <taxon>Eubrachyura</taxon>
        <taxon>Portunoidea</taxon>
        <taxon>Portunidae</taxon>
        <taxon>Portuninae</taxon>
        <taxon>Portunus</taxon>
    </lineage>
</organism>
<evidence type="ECO:0000313" key="2">
    <source>
        <dbReference type="Proteomes" id="UP000324222"/>
    </source>
</evidence>
<name>A0A5B7I2G6_PORTR</name>
<dbReference type="EMBL" id="VSRR010043362">
    <property type="protein sequence ID" value="MPC76443.1"/>
    <property type="molecule type" value="Genomic_DNA"/>
</dbReference>
<keyword evidence="2" id="KW-1185">Reference proteome</keyword>
<protein>
    <submittedName>
        <fullName evidence="1">Uncharacterized protein</fullName>
    </submittedName>
</protein>
<gene>
    <name evidence="1" type="ORF">E2C01_070854</name>
</gene>
<dbReference type="AlphaFoldDB" id="A0A5B7I2G6"/>
<reference evidence="1 2" key="1">
    <citation type="submission" date="2019-05" db="EMBL/GenBank/DDBJ databases">
        <title>Another draft genome of Portunus trituberculatus and its Hox gene families provides insights of decapod evolution.</title>
        <authorList>
            <person name="Jeong J.-H."/>
            <person name="Song I."/>
            <person name="Kim S."/>
            <person name="Choi T."/>
            <person name="Kim D."/>
            <person name="Ryu S."/>
            <person name="Kim W."/>
        </authorList>
    </citation>
    <scope>NUCLEOTIDE SEQUENCE [LARGE SCALE GENOMIC DNA]</scope>
    <source>
        <tissue evidence="1">Muscle</tissue>
    </source>
</reference>
<sequence length="111" mass="12140">MQEVSKAEKRVFKDIEGVSLGKLRLETNYLLPLPDTAHFVPPDTSWYAPWSALTTAPLAILLSPPGGRRGAKAGLAELMVVENGRDLPECYLVQSECPARFSILCLLLADT</sequence>
<proteinExistence type="predicted"/>
<accession>A0A5B7I2G6</accession>
<evidence type="ECO:0000313" key="1">
    <source>
        <dbReference type="EMBL" id="MPC76443.1"/>
    </source>
</evidence>
<comment type="caution">
    <text evidence="1">The sequence shown here is derived from an EMBL/GenBank/DDBJ whole genome shotgun (WGS) entry which is preliminary data.</text>
</comment>
<dbReference type="Proteomes" id="UP000324222">
    <property type="component" value="Unassembled WGS sequence"/>
</dbReference>